<keyword evidence="1" id="KW-0802">TPR repeat</keyword>
<dbReference type="InterPro" id="IPR011990">
    <property type="entry name" value="TPR-like_helical_dom_sf"/>
</dbReference>
<evidence type="ECO:0000313" key="6">
    <source>
        <dbReference type="Proteomes" id="UP001223547"/>
    </source>
</evidence>
<evidence type="ECO:0000256" key="2">
    <source>
        <dbReference type="SAM" id="MobiDB-lite"/>
    </source>
</evidence>
<dbReference type="InterPro" id="IPR057840">
    <property type="entry name" value="FimV_N"/>
</dbReference>
<feature type="compositionally biased region" description="Acidic residues" evidence="2">
    <location>
        <begin position="896"/>
        <end position="956"/>
    </location>
</feature>
<feature type="region of interest" description="Disordered" evidence="2">
    <location>
        <begin position="246"/>
        <end position="348"/>
    </location>
</feature>
<feature type="repeat" description="TPR" evidence="1">
    <location>
        <begin position="602"/>
        <end position="635"/>
    </location>
</feature>
<reference evidence="5 6" key="1">
    <citation type="submission" date="2023-05" db="EMBL/GenBank/DDBJ databases">
        <title>Marinobacter albus sp. nov., a marine bacterium isolated from sand in a coastal intertidal zone of huludao.</title>
        <authorList>
            <person name="Deng T."/>
        </authorList>
    </citation>
    <scope>NUCLEOTIDE SEQUENCE [LARGE SCALE GENOMIC DNA]</scope>
    <source>
        <strain evidence="5 6">M216</strain>
    </source>
</reference>
<gene>
    <name evidence="5" type="ORF">QQF73_08975</name>
</gene>
<dbReference type="InterPro" id="IPR020011">
    <property type="entry name" value="FimV_C"/>
</dbReference>
<feature type="region of interest" description="Disordered" evidence="2">
    <location>
        <begin position="144"/>
        <end position="186"/>
    </location>
</feature>
<feature type="region of interest" description="Disordered" evidence="2">
    <location>
        <begin position="366"/>
        <end position="527"/>
    </location>
</feature>
<feature type="compositionally biased region" description="Acidic residues" evidence="2">
    <location>
        <begin position="432"/>
        <end position="452"/>
    </location>
</feature>
<feature type="signal peptide" evidence="3">
    <location>
        <begin position="1"/>
        <end position="23"/>
    </location>
</feature>
<dbReference type="Pfam" id="PF25800">
    <property type="entry name" value="FimV_N"/>
    <property type="match status" value="1"/>
</dbReference>
<comment type="caution">
    <text evidence="5">The sequence shown here is derived from an EMBL/GenBank/DDBJ whole genome shotgun (WGS) entry which is preliminary data.</text>
</comment>
<sequence>MKVRKLAVALALAGGLGSSVAQALGLGEIELQSYLNEPLDAEINLPQSRGVDPGDVFVNIAPESAYETVGLSRNQFLSKLRFQVITQSDGSLAVNVSSREPLREPYLNFLLELTWPNGRLMREYAVLVDPPVYAEDSGVEERVSAPAVTSGASQPSTSRSAESVRRQAQAEQSLGRGYQGNTFGPTGASDTLWTIASSVRPNNSVTTQQVMLAIQDLNPDAFMGENINRLKRGEVLRVPTLDQIQSRTRAEATQVVRQQNEEFQSPQRTVDATDSQQAQPASTQASAGGDELKLLVADNESTESSDGGSAGGDGELPGGVDAGTAVAMEELESARRENDELNSRVNDLQDQVQTLQRLLELKNSQLADMQQMTGESEEVSADATAPVEGEANEEGAEGSDPAVAAPDEAAPGEVDETEGTVGVESPDADATAMDEEGVAVESDEAGQAEEESGAAANGDAADQMAEGSAEESESGADEAAMEEVDEADAGAGAGAEVTEPEETVVSPEAEQSASQEPKPSAQPPVAEKGFPGNIIDAITGNLLYQVALGGGLILLLLLLLSLARRNANREKAFYEQLNSESGDESDSFELSLDEEDADHGASDEALAEADSYIAYGRYDQAAQTLEAAISREPSRKDLRLKLLGVYADNQDRESFEKQFGEIEALDDDQALASANELRAQLDEAESMPSIDDLESQLRSDSFGGSQAETAESVPGLGTENDSQLSDELLADQYDAGKEEQVENEFGELDTDFADFDLNELESKEDSADAGTTESQEASEQENSDDSIEYDLSGLSLESEEENAVEGQESGTEGKTDYSSFEMDLSDQAESEIDDTDWSDDLGLELDSAVEDESGANASGEKRSAEVADDSADSDTDSLDESFLDELDAELDKVAGEEDELGGDEMEESSLDDLELDVSDEDLALMEEFSDSADSASADEGEAPALDEELNLEDTLGEGDVLGESAAASPEEEVAGTEELEDLGSLDELAEQNDEASEGSSEIEEQLPVASDEIGEDVNRSGTVEIDENELGDDDDFDFLAGTDEAATKLDLARAYIEMGDSDGARDILEEVALEGDEDQKAEAQDLLKNLS</sequence>
<feature type="compositionally biased region" description="Acidic residues" evidence="2">
    <location>
        <begin position="1024"/>
        <end position="1036"/>
    </location>
</feature>
<feature type="compositionally biased region" description="Acidic residues" evidence="2">
    <location>
        <begin position="969"/>
        <end position="1004"/>
    </location>
</feature>
<evidence type="ECO:0000313" key="5">
    <source>
        <dbReference type="EMBL" id="MDK9557754.1"/>
    </source>
</evidence>
<dbReference type="Gene3D" id="1.20.58.2200">
    <property type="match status" value="1"/>
</dbReference>
<feature type="compositionally biased region" description="Low complexity" evidence="2">
    <location>
        <begin position="272"/>
        <end position="287"/>
    </location>
</feature>
<feature type="compositionally biased region" description="Polar residues" evidence="2">
    <location>
        <begin position="696"/>
        <end position="709"/>
    </location>
</feature>
<dbReference type="NCBIfam" id="TIGR03504">
    <property type="entry name" value="FimV_Cterm"/>
    <property type="match status" value="1"/>
</dbReference>
<feature type="domain" description="FimV N-terminal" evidence="4">
    <location>
        <begin position="24"/>
        <end position="131"/>
    </location>
</feature>
<feature type="compositionally biased region" description="Low complexity" evidence="2">
    <location>
        <begin position="453"/>
        <end position="467"/>
    </location>
</feature>
<feature type="compositionally biased region" description="Acidic residues" evidence="2">
    <location>
        <begin position="776"/>
        <end position="788"/>
    </location>
</feature>
<feature type="compositionally biased region" description="Gly residues" evidence="2">
    <location>
        <begin position="308"/>
        <end position="321"/>
    </location>
</feature>
<dbReference type="InterPro" id="IPR019734">
    <property type="entry name" value="TPR_rpt"/>
</dbReference>
<dbReference type="RefSeq" id="WP_285367936.1">
    <property type="nucleotide sequence ID" value="NZ_JASSQD010000001.1"/>
</dbReference>
<feature type="chain" id="PRO_5046193996" evidence="3">
    <location>
        <begin position="24"/>
        <end position="1091"/>
    </location>
</feature>
<accession>A0ABT7HBM7</accession>
<dbReference type="InterPro" id="IPR038440">
    <property type="entry name" value="FimV_C_sf"/>
</dbReference>
<dbReference type="PROSITE" id="PS50005">
    <property type="entry name" value="TPR"/>
    <property type="match status" value="1"/>
</dbReference>
<feature type="compositionally biased region" description="Polar residues" evidence="2">
    <location>
        <begin position="255"/>
        <end position="270"/>
    </location>
</feature>
<keyword evidence="3" id="KW-0732">Signal</keyword>
<evidence type="ECO:0000259" key="4">
    <source>
        <dbReference type="Pfam" id="PF25800"/>
    </source>
</evidence>
<proteinExistence type="predicted"/>
<protein>
    <submittedName>
        <fullName evidence="5">FimV/HubP family polar landmark protein</fullName>
    </submittedName>
</protein>
<feature type="compositionally biased region" description="Polar residues" evidence="2">
    <location>
        <begin position="808"/>
        <end position="818"/>
    </location>
</feature>
<organism evidence="5 6">
    <name type="scientific">Marinobacter albus</name>
    <dbReference type="NCBI Taxonomy" id="3030833"/>
    <lineage>
        <taxon>Bacteria</taxon>
        <taxon>Pseudomonadati</taxon>
        <taxon>Pseudomonadota</taxon>
        <taxon>Gammaproteobacteria</taxon>
        <taxon>Pseudomonadales</taxon>
        <taxon>Marinobacteraceae</taxon>
        <taxon>Marinobacter</taxon>
    </lineage>
</organism>
<keyword evidence="6" id="KW-1185">Reference proteome</keyword>
<feature type="compositionally biased region" description="Low complexity" evidence="2">
    <location>
        <begin position="398"/>
        <end position="412"/>
    </location>
</feature>
<feature type="compositionally biased region" description="Basic and acidic residues" evidence="2">
    <location>
        <begin position="332"/>
        <end position="342"/>
    </location>
</feature>
<feature type="compositionally biased region" description="Acidic residues" evidence="2">
    <location>
        <begin position="866"/>
        <end position="888"/>
    </location>
</feature>
<dbReference type="InterPro" id="IPR020012">
    <property type="entry name" value="LysM_FimV"/>
</dbReference>
<feature type="compositionally biased region" description="Acidic residues" evidence="2">
    <location>
        <begin position="823"/>
        <end position="853"/>
    </location>
</feature>
<feature type="region of interest" description="Disordered" evidence="2">
    <location>
        <begin position="696"/>
        <end position="1036"/>
    </location>
</feature>
<dbReference type="NCBIfam" id="TIGR03505">
    <property type="entry name" value="FimV_core"/>
    <property type="match status" value="1"/>
</dbReference>
<dbReference type="EMBL" id="JASSQD010000001">
    <property type="protein sequence ID" value="MDK9557754.1"/>
    <property type="molecule type" value="Genomic_DNA"/>
</dbReference>
<dbReference type="Gene3D" id="1.25.40.10">
    <property type="entry name" value="Tetratricopeptide repeat domain"/>
    <property type="match status" value="1"/>
</dbReference>
<feature type="compositionally biased region" description="Polar residues" evidence="2">
    <location>
        <begin position="150"/>
        <end position="161"/>
    </location>
</feature>
<feature type="compositionally biased region" description="Acidic residues" evidence="2">
    <location>
        <begin position="741"/>
        <end position="759"/>
    </location>
</feature>
<dbReference type="Proteomes" id="UP001223547">
    <property type="component" value="Unassembled WGS sequence"/>
</dbReference>
<evidence type="ECO:0000256" key="3">
    <source>
        <dbReference type="SAM" id="SignalP"/>
    </source>
</evidence>
<feature type="compositionally biased region" description="Acidic residues" evidence="2">
    <location>
        <begin position="468"/>
        <end position="488"/>
    </location>
</feature>
<name>A0ABT7HBM7_9GAMM</name>
<evidence type="ECO:0000256" key="1">
    <source>
        <dbReference type="PROSITE-ProRule" id="PRU00339"/>
    </source>
</evidence>